<dbReference type="Pfam" id="PF13456">
    <property type="entry name" value="RVT_3"/>
    <property type="match status" value="1"/>
</dbReference>
<protein>
    <recommendedName>
        <fullName evidence="1">RNase H type-1 domain-containing protein</fullName>
    </recommendedName>
</protein>
<dbReference type="SUPFAM" id="SSF53098">
    <property type="entry name" value="Ribonuclease H-like"/>
    <property type="match status" value="1"/>
</dbReference>
<organism evidence="2 3">
    <name type="scientific">Oryza rufipogon</name>
    <name type="common">Brownbeard rice</name>
    <name type="synonym">Asian wild rice</name>
    <dbReference type="NCBI Taxonomy" id="4529"/>
    <lineage>
        <taxon>Eukaryota</taxon>
        <taxon>Viridiplantae</taxon>
        <taxon>Streptophyta</taxon>
        <taxon>Embryophyta</taxon>
        <taxon>Tracheophyta</taxon>
        <taxon>Spermatophyta</taxon>
        <taxon>Magnoliopsida</taxon>
        <taxon>Liliopsida</taxon>
        <taxon>Poales</taxon>
        <taxon>Poaceae</taxon>
        <taxon>BOP clade</taxon>
        <taxon>Oryzoideae</taxon>
        <taxon>Oryzeae</taxon>
        <taxon>Oryzinae</taxon>
        <taxon>Oryza</taxon>
    </lineage>
</organism>
<proteinExistence type="predicted"/>
<dbReference type="STRING" id="4529.A0A0E0NF57"/>
<evidence type="ECO:0000313" key="3">
    <source>
        <dbReference type="Proteomes" id="UP000008022"/>
    </source>
</evidence>
<evidence type="ECO:0000313" key="2">
    <source>
        <dbReference type="EnsemblPlants" id="ORUFI02G18140.1"/>
    </source>
</evidence>
<dbReference type="GO" id="GO:0003676">
    <property type="term" value="F:nucleic acid binding"/>
    <property type="evidence" value="ECO:0007669"/>
    <property type="project" value="InterPro"/>
</dbReference>
<keyword evidence="3" id="KW-1185">Reference proteome</keyword>
<dbReference type="Gramene" id="ORUFI02G18140.1">
    <property type="protein sequence ID" value="ORUFI02G18140.1"/>
    <property type="gene ID" value="ORUFI02G18140"/>
</dbReference>
<dbReference type="CDD" id="cd06222">
    <property type="entry name" value="RNase_H_like"/>
    <property type="match status" value="1"/>
</dbReference>
<reference evidence="3" key="1">
    <citation type="submission" date="2013-06" db="EMBL/GenBank/DDBJ databases">
        <authorList>
            <person name="Zhao Q."/>
        </authorList>
    </citation>
    <scope>NUCLEOTIDE SEQUENCE</scope>
    <source>
        <strain evidence="3">cv. W1943</strain>
    </source>
</reference>
<dbReference type="GO" id="GO:0004523">
    <property type="term" value="F:RNA-DNA hybrid ribonuclease activity"/>
    <property type="evidence" value="ECO:0007669"/>
    <property type="project" value="InterPro"/>
</dbReference>
<reference evidence="2" key="2">
    <citation type="submission" date="2015-06" db="UniProtKB">
        <authorList>
            <consortium name="EnsemblPlants"/>
        </authorList>
    </citation>
    <scope>IDENTIFICATION</scope>
</reference>
<name>A0A0E0NF57_ORYRU</name>
<accession>A0A0E0NF57</accession>
<sequence>MKQATKFAELNQETLNQNTRSTQKWRNPGVEMLKINVDGAYTPQTGNGGWGYVIRDDAGSLIESGAGRITHLMDAFHYEVLALRAGIEAAARKRHDESNWKLTIDALDEPQVGCSRSCNKVAHPLAAYGCNCSQLTEISWDGIPPKLEDLVASDSVVPVV</sequence>
<dbReference type="AlphaFoldDB" id="A0A0E0NF57"/>
<dbReference type="PANTHER" id="PTHR47074:SF70">
    <property type="entry name" value="OS07G0513450 PROTEIN"/>
    <property type="match status" value="1"/>
</dbReference>
<evidence type="ECO:0000259" key="1">
    <source>
        <dbReference type="Pfam" id="PF13456"/>
    </source>
</evidence>
<dbReference type="Proteomes" id="UP000008022">
    <property type="component" value="Unassembled WGS sequence"/>
</dbReference>
<dbReference type="HOGENOM" id="CLU_000680_14_7_1"/>
<dbReference type="EnsemblPlants" id="ORUFI02G18140.1">
    <property type="protein sequence ID" value="ORUFI02G18140.1"/>
    <property type="gene ID" value="ORUFI02G18140"/>
</dbReference>
<dbReference type="PANTHER" id="PTHR47074">
    <property type="entry name" value="BNAC02G40300D PROTEIN"/>
    <property type="match status" value="1"/>
</dbReference>
<dbReference type="InterPro" id="IPR044730">
    <property type="entry name" value="RNase_H-like_dom_plant"/>
</dbReference>
<feature type="domain" description="RNase H type-1" evidence="1">
    <location>
        <begin position="36"/>
        <end position="92"/>
    </location>
</feature>
<dbReference type="InterPro" id="IPR052929">
    <property type="entry name" value="RNase_H-like_EbsB-rel"/>
</dbReference>
<dbReference type="InterPro" id="IPR012337">
    <property type="entry name" value="RNaseH-like_sf"/>
</dbReference>
<dbReference type="InterPro" id="IPR002156">
    <property type="entry name" value="RNaseH_domain"/>
</dbReference>
<dbReference type="InterPro" id="IPR036397">
    <property type="entry name" value="RNaseH_sf"/>
</dbReference>
<dbReference type="OMA" id="LMDAFHY"/>
<dbReference type="Gene3D" id="3.30.420.10">
    <property type="entry name" value="Ribonuclease H-like superfamily/Ribonuclease H"/>
    <property type="match status" value="1"/>
</dbReference>